<dbReference type="GO" id="GO:0004843">
    <property type="term" value="F:cysteine-type deubiquitinase activity"/>
    <property type="evidence" value="ECO:0007669"/>
    <property type="project" value="InterPro"/>
</dbReference>
<keyword evidence="9" id="KW-0961">Cell wall biogenesis/degradation</keyword>
<dbReference type="RefSeq" id="XP_031027416.1">
    <property type="nucleotide sequence ID" value="XM_031166457.1"/>
</dbReference>
<dbReference type="PANTHER" id="PTHR22914">
    <property type="entry name" value="CHITIN SYNTHASE"/>
    <property type="match status" value="1"/>
</dbReference>
<dbReference type="Proteomes" id="UP000319731">
    <property type="component" value="Unassembled WGS sequence"/>
</dbReference>
<dbReference type="EMBL" id="QEAO01000002">
    <property type="protein sequence ID" value="TPX37505.1"/>
    <property type="molecule type" value="Genomic_DNA"/>
</dbReference>
<dbReference type="GO" id="GO:0006031">
    <property type="term" value="P:chitin biosynthetic process"/>
    <property type="evidence" value="ECO:0007669"/>
    <property type="project" value="TreeGrafter"/>
</dbReference>
<keyword evidence="13" id="KW-1185">Reference proteome</keyword>
<evidence type="ECO:0000256" key="10">
    <source>
        <dbReference type="SAM" id="MobiDB-lite"/>
    </source>
</evidence>
<dbReference type="SUPFAM" id="SSF54001">
    <property type="entry name" value="Cysteine proteinases"/>
    <property type="match status" value="1"/>
</dbReference>
<dbReference type="InterPro" id="IPR001394">
    <property type="entry name" value="Peptidase_C19_UCH"/>
</dbReference>
<evidence type="ECO:0000259" key="11">
    <source>
        <dbReference type="PROSITE" id="PS50235"/>
    </source>
</evidence>
<feature type="region of interest" description="Disordered" evidence="10">
    <location>
        <begin position="1"/>
        <end position="26"/>
    </location>
</feature>
<evidence type="ECO:0000256" key="5">
    <source>
        <dbReference type="ARBA" id="ARBA00022679"/>
    </source>
</evidence>
<reference evidence="12 13" key="1">
    <citation type="journal article" date="2019" name="Sci. Rep.">
        <title>Comparative genomics of chytrid fungi reveal insights into the obligate biotrophic and pathogenic lifestyle of Synchytrium endobioticum.</title>
        <authorList>
            <person name="van de Vossenberg B.T.L.H."/>
            <person name="Warris S."/>
            <person name="Nguyen H.D.T."/>
            <person name="van Gent-Pelzer M.P.E."/>
            <person name="Joly D.L."/>
            <person name="van de Geest H.C."/>
            <person name="Bonants P.J.M."/>
            <person name="Smith D.S."/>
            <person name="Levesque C.A."/>
            <person name="van der Lee T.A.J."/>
        </authorList>
    </citation>
    <scope>NUCLEOTIDE SEQUENCE [LARGE SCALE GENOMIC DNA]</scope>
    <source>
        <strain evidence="12 13">JEL517</strain>
    </source>
</reference>
<feature type="region of interest" description="Disordered" evidence="10">
    <location>
        <begin position="597"/>
        <end position="621"/>
    </location>
</feature>
<organism evidence="12 13">
    <name type="scientific">Synchytrium microbalum</name>
    <dbReference type="NCBI Taxonomy" id="1806994"/>
    <lineage>
        <taxon>Eukaryota</taxon>
        <taxon>Fungi</taxon>
        <taxon>Fungi incertae sedis</taxon>
        <taxon>Chytridiomycota</taxon>
        <taxon>Chytridiomycota incertae sedis</taxon>
        <taxon>Chytridiomycetes</taxon>
        <taxon>Synchytriales</taxon>
        <taxon>Synchytriaceae</taxon>
        <taxon>Synchytrium</taxon>
    </lineage>
</organism>
<dbReference type="PROSITE" id="PS50235">
    <property type="entry name" value="USP_3"/>
    <property type="match status" value="1"/>
</dbReference>
<keyword evidence="3" id="KW-1003">Cell membrane</keyword>
<gene>
    <name evidence="12" type="primary">SMI528</name>
    <name evidence="12" type="ORF">SmJEL517_g00528</name>
</gene>
<name>A0A507CIH6_9FUNG</name>
<keyword evidence="8" id="KW-0472">Membrane</keyword>
<evidence type="ECO:0000256" key="9">
    <source>
        <dbReference type="ARBA" id="ARBA00023316"/>
    </source>
</evidence>
<dbReference type="InterPro" id="IPR013616">
    <property type="entry name" value="Chitin_synth_N"/>
</dbReference>
<evidence type="ECO:0000256" key="2">
    <source>
        <dbReference type="ARBA" id="ARBA00012543"/>
    </source>
</evidence>
<comment type="caution">
    <text evidence="12">The sequence shown here is derived from an EMBL/GenBank/DDBJ whole genome shotgun (WGS) entry which is preliminary data.</text>
</comment>
<dbReference type="EC" id="2.4.1.16" evidence="2"/>
<dbReference type="PANTHER" id="PTHR22914:SF9">
    <property type="entry name" value="CHITIN SYNTHASE 1"/>
    <property type="match status" value="1"/>
</dbReference>
<dbReference type="OrthoDB" id="26569at2759"/>
<dbReference type="Pfam" id="PF08407">
    <property type="entry name" value="Chitin_synth_1N"/>
    <property type="match status" value="1"/>
</dbReference>
<dbReference type="Pfam" id="PF01644">
    <property type="entry name" value="Chitin_synth_1"/>
    <property type="match status" value="1"/>
</dbReference>
<evidence type="ECO:0000256" key="4">
    <source>
        <dbReference type="ARBA" id="ARBA00022676"/>
    </source>
</evidence>
<evidence type="ECO:0000256" key="7">
    <source>
        <dbReference type="ARBA" id="ARBA00022989"/>
    </source>
</evidence>
<dbReference type="PROSITE" id="PS00973">
    <property type="entry name" value="USP_2"/>
    <property type="match status" value="1"/>
</dbReference>
<accession>A0A507CIH6</accession>
<dbReference type="CDD" id="cd02257">
    <property type="entry name" value="Peptidase_C19"/>
    <property type="match status" value="1"/>
</dbReference>
<keyword evidence="6" id="KW-0812">Transmembrane</keyword>
<dbReference type="GO" id="GO:0016579">
    <property type="term" value="P:protein deubiquitination"/>
    <property type="evidence" value="ECO:0007669"/>
    <property type="project" value="InterPro"/>
</dbReference>
<dbReference type="InterPro" id="IPR018200">
    <property type="entry name" value="USP_CS"/>
</dbReference>
<dbReference type="GeneID" id="42001754"/>
<keyword evidence="5" id="KW-0808">Transferase</keyword>
<dbReference type="GO" id="GO:0030428">
    <property type="term" value="C:cell septum"/>
    <property type="evidence" value="ECO:0007669"/>
    <property type="project" value="TreeGrafter"/>
</dbReference>
<keyword evidence="7" id="KW-1133">Transmembrane helix</keyword>
<dbReference type="Gene3D" id="3.90.70.10">
    <property type="entry name" value="Cysteine proteinases"/>
    <property type="match status" value="2"/>
</dbReference>
<dbReference type="InterPro" id="IPR004835">
    <property type="entry name" value="Chitin_synth"/>
</dbReference>
<feature type="region of interest" description="Disordered" evidence="10">
    <location>
        <begin position="638"/>
        <end position="697"/>
    </location>
</feature>
<evidence type="ECO:0000256" key="1">
    <source>
        <dbReference type="ARBA" id="ARBA00004651"/>
    </source>
</evidence>
<keyword evidence="4" id="KW-0328">Glycosyltransferase</keyword>
<proteinExistence type="predicted"/>
<dbReference type="Pfam" id="PF00443">
    <property type="entry name" value="UCH"/>
    <property type="match status" value="1"/>
</dbReference>
<protein>
    <recommendedName>
        <fullName evidence="2">chitin synthase</fullName>
        <ecNumber evidence="2">2.4.1.16</ecNumber>
    </recommendedName>
</protein>
<dbReference type="InterPro" id="IPR038765">
    <property type="entry name" value="Papain-like_cys_pep_sf"/>
</dbReference>
<dbReference type="InterPro" id="IPR028889">
    <property type="entry name" value="USP"/>
</dbReference>
<evidence type="ECO:0000256" key="8">
    <source>
        <dbReference type="ARBA" id="ARBA00023136"/>
    </source>
</evidence>
<evidence type="ECO:0000256" key="3">
    <source>
        <dbReference type="ARBA" id="ARBA00022475"/>
    </source>
</evidence>
<comment type="subcellular location">
    <subcellularLocation>
        <location evidence="1">Cell membrane</location>
        <topology evidence="1">Multi-pass membrane protein</topology>
    </subcellularLocation>
</comment>
<dbReference type="AlphaFoldDB" id="A0A507CIH6"/>
<dbReference type="GO" id="GO:0004100">
    <property type="term" value="F:chitin synthase activity"/>
    <property type="evidence" value="ECO:0007669"/>
    <property type="project" value="UniProtKB-EC"/>
</dbReference>
<dbReference type="PROSITE" id="PS00972">
    <property type="entry name" value="USP_1"/>
    <property type="match status" value="1"/>
</dbReference>
<feature type="compositionally biased region" description="Polar residues" evidence="10">
    <location>
        <begin position="638"/>
        <end position="648"/>
    </location>
</feature>
<evidence type="ECO:0000256" key="6">
    <source>
        <dbReference type="ARBA" id="ARBA00022692"/>
    </source>
</evidence>
<evidence type="ECO:0000313" key="12">
    <source>
        <dbReference type="EMBL" id="TPX37505.1"/>
    </source>
</evidence>
<feature type="domain" description="USP" evidence="11">
    <location>
        <begin position="108"/>
        <end position="371"/>
    </location>
</feature>
<evidence type="ECO:0000313" key="13">
    <source>
        <dbReference type="Proteomes" id="UP000319731"/>
    </source>
</evidence>
<sequence>MGACASKASLHTEGPQGKHPKEPKKSKLFNIFKKRKGKLPTEEVTKNEAQTAVVTIAQNEAQAAVATIARDGAMPDASHLPEPNQANSFTKELPVAIRQEIPSRPVGRGLKNLGNSCFLNAAVQALLHCPDMMLLLANGAHVCPKEWCGNWCSFCSLRNVGLELFKSTSKALNPMHLYRGLKQLIPDMQWYHQEDSFDVIRGLLDTIAIRIDPQNAINLGLDGPPDLLDLLKKDMNENMADFTCGGCKAKGETYRQTYIYKQPDMLVIQLKRFHYVVKNGMHIKIFKKVNVPENLCLTDLLHEKIKKQNADYELSSVIVHQGSSVNYGHYYSYVKGLKNNAWFEMDDTNVSRSSWQEICNDTPYVLFYTKVKKSKAETAYRSPSLSPDLQVQATASQPLVPKPKAIEILPTDKTTTSSKKALLPFSQEAKPSAIITKELPCSQNTAISTSIQSPSILVDPACLIRKQQEAADEAYALQLALQFANGSYDDTTYDDDARKQLEAADALYAMQLQQEFDSALPEHLVSTSQVHGPIKNGLSSSGVRGSMEYIDDQDLNAIEREEDEEAKGEEDESARRAQIIEQDEHFARKLQAEFDKEMNGNPSSLQPLFNHQKDGQASDSFTLTPAPVFKFGSIAPTTISSPDLSTQYPAAAPTGKSGNIARPTPRTNKAGSGPRSPPPRHRNQPVSAPRRQSALPPTLQMSRSGYVPVIQPPQAQFVQTAGYEMAQRRPNAAASPPSRVSSANHTVEVEQQGYNYQKSAPDDYDYNPRLDCTLYLSCTKKSLKLTREGNFVVDIPVPEVLSVARFRNEQEFTPLRHTAVFGDPNEFVQRGYTLRQNQLGRETELFVTLYKEDDRLFCKASKAVDKNIANVCAKKGTSFWGPDAWENVFVCVISDGRPKIRPRILNVMGVMGAFQDGLMKTSVNGQEVSAHVFEYTTQILVDTESLQRRSSAQAVGPVQMNLCLNGRNAEQITAFGRALNPQNCALLDVGTMPTDASFWHLWHAVNQNPKDAGACAESYAEICSRGAKLLNPLVAAPNFEHKLPYILDKPLESVFGFNSVLPVGAFAAYRFKALQNGPDGTGPLEKYFFGETLHGAGDVMKTNMYLAEDRILCFELVTKWKERWVLQYVKAAKAETDVPDTVLKSALHRHRWLNGSFFASVYAIKWEDPHGRTVVLISDSVDARKYVLRGLSKRHTHRSLSHRDDMELSAYLRGATGVSNHLSKVLDWHVLGCIMQ</sequence>
<dbReference type="GO" id="GO:0005886">
    <property type="term" value="C:plasma membrane"/>
    <property type="evidence" value="ECO:0007669"/>
    <property type="project" value="UniProtKB-SubCell"/>
</dbReference>
<feature type="compositionally biased region" description="Polar residues" evidence="10">
    <location>
        <begin position="600"/>
        <end position="610"/>
    </location>
</feature>
<dbReference type="GO" id="GO:0071555">
    <property type="term" value="P:cell wall organization"/>
    <property type="evidence" value="ECO:0007669"/>
    <property type="project" value="UniProtKB-KW"/>
</dbReference>
<dbReference type="STRING" id="1806994.A0A507CIH6"/>